<protein>
    <recommendedName>
        <fullName evidence="2">CSD domain-containing protein</fullName>
    </recommendedName>
</protein>
<dbReference type="Pfam" id="PF00313">
    <property type="entry name" value="CSD"/>
    <property type="match status" value="1"/>
</dbReference>
<dbReference type="OrthoDB" id="422005at2759"/>
<evidence type="ECO:0000313" key="4">
    <source>
        <dbReference type="Proteomes" id="UP000000759"/>
    </source>
</evidence>
<proteinExistence type="predicted"/>
<accession>B7GEN1</accession>
<gene>
    <name evidence="3" type="ORF">PHATRDRAFT_41601</name>
</gene>
<keyword evidence="4" id="KW-1185">Reference proteome</keyword>
<feature type="compositionally biased region" description="Acidic residues" evidence="1">
    <location>
        <begin position="287"/>
        <end position="297"/>
    </location>
</feature>
<dbReference type="InterPro" id="IPR012340">
    <property type="entry name" value="NA-bd_OB-fold"/>
</dbReference>
<dbReference type="GO" id="GO:0003676">
    <property type="term" value="F:nucleic acid binding"/>
    <property type="evidence" value="ECO:0007669"/>
    <property type="project" value="InterPro"/>
</dbReference>
<reference evidence="4" key="2">
    <citation type="submission" date="2008-08" db="EMBL/GenBank/DDBJ databases">
        <authorList>
            <consortium name="Diatom Consortium"/>
            <person name="Grigoriev I."/>
            <person name="Grimwood J."/>
            <person name="Kuo A."/>
            <person name="Otillar R.P."/>
            <person name="Salamov A."/>
            <person name="Detter J.C."/>
            <person name="Lindquist E."/>
            <person name="Shapiro H."/>
            <person name="Lucas S."/>
            <person name="Glavina del Rio T."/>
            <person name="Pitluck S."/>
            <person name="Rokhsar D."/>
            <person name="Bowler C."/>
        </authorList>
    </citation>
    <scope>GENOME REANNOTATION</scope>
    <source>
        <strain evidence="4">CCAP 1055/1</strain>
    </source>
</reference>
<dbReference type="KEGG" id="pti:PHATRDRAFT_41601"/>
<reference evidence="3 4" key="1">
    <citation type="journal article" date="2008" name="Nature">
        <title>The Phaeodactylum genome reveals the evolutionary history of diatom genomes.</title>
        <authorList>
            <person name="Bowler C."/>
            <person name="Allen A.E."/>
            <person name="Badger J.H."/>
            <person name="Grimwood J."/>
            <person name="Jabbari K."/>
            <person name="Kuo A."/>
            <person name="Maheswari U."/>
            <person name="Martens C."/>
            <person name="Maumus F."/>
            <person name="Otillar R.P."/>
            <person name="Rayko E."/>
            <person name="Salamov A."/>
            <person name="Vandepoele K."/>
            <person name="Beszteri B."/>
            <person name="Gruber A."/>
            <person name="Heijde M."/>
            <person name="Katinka M."/>
            <person name="Mock T."/>
            <person name="Valentin K."/>
            <person name="Verret F."/>
            <person name="Berges J.A."/>
            <person name="Brownlee C."/>
            <person name="Cadoret J.P."/>
            <person name="Chiovitti A."/>
            <person name="Choi C.J."/>
            <person name="Coesel S."/>
            <person name="De Martino A."/>
            <person name="Detter J.C."/>
            <person name="Durkin C."/>
            <person name="Falciatore A."/>
            <person name="Fournet J."/>
            <person name="Haruta M."/>
            <person name="Huysman M.J."/>
            <person name="Jenkins B.D."/>
            <person name="Jiroutova K."/>
            <person name="Jorgensen R.E."/>
            <person name="Joubert Y."/>
            <person name="Kaplan A."/>
            <person name="Kroger N."/>
            <person name="Kroth P.G."/>
            <person name="La Roche J."/>
            <person name="Lindquist E."/>
            <person name="Lommer M."/>
            <person name="Martin-Jezequel V."/>
            <person name="Lopez P.J."/>
            <person name="Lucas S."/>
            <person name="Mangogna M."/>
            <person name="McGinnis K."/>
            <person name="Medlin L.K."/>
            <person name="Montsant A."/>
            <person name="Oudot-Le Secq M.P."/>
            <person name="Napoli C."/>
            <person name="Obornik M."/>
            <person name="Parker M.S."/>
            <person name="Petit J.L."/>
            <person name="Porcel B.M."/>
            <person name="Poulsen N."/>
            <person name="Robison M."/>
            <person name="Rychlewski L."/>
            <person name="Rynearson T.A."/>
            <person name="Schmutz J."/>
            <person name="Shapiro H."/>
            <person name="Siaut M."/>
            <person name="Stanley M."/>
            <person name="Sussman M.R."/>
            <person name="Taylor A.R."/>
            <person name="Vardi A."/>
            <person name="von Dassow P."/>
            <person name="Vyverman W."/>
            <person name="Willis A."/>
            <person name="Wyrwicz L.S."/>
            <person name="Rokhsar D.S."/>
            <person name="Weissenbach J."/>
            <person name="Armbrust E.V."/>
            <person name="Green B.R."/>
            <person name="Van de Peer Y."/>
            <person name="Grigoriev I.V."/>
        </authorList>
    </citation>
    <scope>NUCLEOTIDE SEQUENCE [LARGE SCALE GENOMIC DNA]</scope>
    <source>
        <strain evidence="3 4">CCAP 1055/1</strain>
    </source>
</reference>
<dbReference type="EMBL" id="CM000634">
    <property type="protein sequence ID" value="EEC42923.1"/>
    <property type="molecule type" value="Genomic_DNA"/>
</dbReference>
<dbReference type="RefSeq" id="XP_002185558.1">
    <property type="nucleotide sequence ID" value="XM_002185522.1"/>
</dbReference>
<dbReference type="PaxDb" id="2850-Phatr41601"/>
<dbReference type="InterPro" id="IPR002059">
    <property type="entry name" value="CSP_DNA-bd"/>
</dbReference>
<evidence type="ECO:0000313" key="3">
    <source>
        <dbReference type="EMBL" id="EEC42923.1"/>
    </source>
</evidence>
<dbReference type="Gene3D" id="2.40.50.140">
    <property type="entry name" value="Nucleic acid-binding proteins"/>
    <property type="match status" value="1"/>
</dbReference>
<dbReference type="GeneID" id="7199424"/>
<dbReference type="SUPFAM" id="SSF50249">
    <property type="entry name" value="Nucleic acid-binding proteins"/>
    <property type="match status" value="1"/>
</dbReference>
<dbReference type="HOGENOM" id="CLU_938331_0_0_1"/>
<dbReference type="InterPro" id="IPR011129">
    <property type="entry name" value="CSD"/>
</dbReference>
<evidence type="ECO:0000259" key="2">
    <source>
        <dbReference type="PROSITE" id="PS51857"/>
    </source>
</evidence>
<dbReference type="AlphaFoldDB" id="B7GEN1"/>
<dbReference type="SMART" id="SM00357">
    <property type="entry name" value="CSP"/>
    <property type="match status" value="1"/>
</dbReference>
<sequence length="297" mass="32715">MTRLVASVLSLRTIARTFPDVAHRLAHRAIGSKTGKVKFYLRDKGYGFITADGAGDGDIFLHRTAFVTHVPPEHLRHPFAREHERVSFDTQVDASSGQTRAVNVTWINGEPIPPLRQNFLGTAWERVHRDLGEAVYRILSNKVSENALSEAEQNEKIRDAYAFQQTKIDEAHQLIVNLGMDVADFPVYRSENNGRVLFKHVRDEDVITPDRVILEGATEEKEPNIVPDQVSFGDAADSDEPGNNVADQVSFGDAADSDEPDNNVADQVSSGDAADNDEPGNNVADAVENETGDVEVK</sequence>
<dbReference type="InParanoid" id="B7GEN1"/>
<feature type="region of interest" description="Disordered" evidence="1">
    <location>
        <begin position="218"/>
        <end position="297"/>
    </location>
</feature>
<evidence type="ECO:0000256" key="1">
    <source>
        <dbReference type="SAM" id="MobiDB-lite"/>
    </source>
</evidence>
<name>B7GEN1_PHATC</name>
<feature type="domain" description="CSD" evidence="2">
    <location>
        <begin position="32"/>
        <end position="106"/>
    </location>
</feature>
<dbReference type="Proteomes" id="UP000000759">
    <property type="component" value="Chromosome 32"/>
</dbReference>
<organism evidence="3 4">
    <name type="scientific">Phaeodactylum tricornutum (strain CCAP 1055/1)</name>
    <dbReference type="NCBI Taxonomy" id="556484"/>
    <lineage>
        <taxon>Eukaryota</taxon>
        <taxon>Sar</taxon>
        <taxon>Stramenopiles</taxon>
        <taxon>Ochrophyta</taxon>
        <taxon>Bacillariophyta</taxon>
        <taxon>Bacillariophyceae</taxon>
        <taxon>Bacillariophycidae</taxon>
        <taxon>Naviculales</taxon>
        <taxon>Phaeodactylaceae</taxon>
        <taxon>Phaeodactylum</taxon>
    </lineage>
</organism>
<dbReference type="PROSITE" id="PS51857">
    <property type="entry name" value="CSD_2"/>
    <property type="match status" value="1"/>
</dbReference>